<sequence length="94" mass="9783">MIRGNAGIIGEFLPNRSPRHPLPFMEVPLPATIIPEPFISAFPDEAAPARFPGEEAPVPGLSQGAEAAGRRFACGGAPRRAVHACPAARDADAS</sequence>
<keyword evidence="2" id="KW-1185">Reference proteome</keyword>
<protein>
    <submittedName>
        <fullName evidence="1">Uncharacterized protein</fullName>
    </submittedName>
</protein>
<organism evidence="1 2">
    <name type="scientific">Streptomyces sanyensis</name>
    <dbReference type="NCBI Taxonomy" id="568869"/>
    <lineage>
        <taxon>Bacteria</taxon>
        <taxon>Bacillati</taxon>
        <taxon>Actinomycetota</taxon>
        <taxon>Actinomycetes</taxon>
        <taxon>Kitasatosporales</taxon>
        <taxon>Streptomycetaceae</taxon>
        <taxon>Streptomyces</taxon>
    </lineage>
</organism>
<evidence type="ECO:0000313" key="2">
    <source>
        <dbReference type="Proteomes" id="UP001501147"/>
    </source>
</evidence>
<proteinExistence type="predicted"/>
<accession>A0ABP8ZQV5</accession>
<gene>
    <name evidence="1" type="ORF">GCM10023329_06500</name>
</gene>
<comment type="caution">
    <text evidence="1">The sequence shown here is derived from an EMBL/GenBank/DDBJ whole genome shotgun (WGS) entry which is preliminary data.</text>
</comment>
<name>A0ABP8ZQV5_9ACTN</name>
<reference evidence="2" key="1">
    <citation type="journal article" date="2019" name="Int. J. Syst. Evol. Microbiol.">
        <title>The Global Catalogue of Microorganisms (GCM) 10K type strain sequencing project: providing services to taxonomists for standard genome sequencing and annotation.</title>
        <authorList>
            <consortium name="The Broad Institute Genomics Platform"/>
            <consortium name="The Broad Institute Genome Sequencing Center for Infectious Disease"/>
            <person name="Wu L."/>
            <person name="Ma J."/>
        </authorList>
    </citation>
    <scope>NUCLEOTIDE SEQUENCE [LARGE SCALE GENOMIC DNA]</scope>
    <source>
        <strain evidence="2">JCM 18324</strain>
    </source>
</reference>
<dbReference type="Proteomes" id="UP001501147">
    <property type="component" value="Unassembled WGS sequence"/>
</dbReference>
<evidence type="ECO:0000313" key="1">
    <source>
        <dbReference type="EMBL" id="GAA4763541.1"/>
    </source>
</evidence>
<dbReference type="EMBL" id="BAABJV010000001">
    <property type="protein sequence ID" value="GAA4763541.1"/>
    <property type="molecule type" value="Genomic_DNA"/>
</dbReference>